<dbReference type="Pfam" id="PF14362">
    <property type="entry name" value="DUF4407"/>
    <property type="match status" value="1"/>
</dbReference>
<sequence>MIGRWLIILSGARQDVLERYDGERARFIGLGGAILTTACLAALAMTFALSSALKVFLPLAIAIGLVWGVIILGLDRWLATSLPVRGRRRFWLALPRVLLALLLGAVISTPLVLQIFKPEIDATILDIKQERLDAFTRAQQTGETGRRVATLETTVTELEAVIASRGETALDPASDQRIQELEKSRKEAVKQRDTFYDEWQCQLYVGPPKCAKKGPGPLARAAERAYRRAATRVGDIERQIEQRREQLGTTQATGRARRLQAAEEELPKVRAELDRLNAQQAELRGQFVDENLDSDGLLLRLEALGRVSQDNASLTMARLLLFLFILVIECLPVLVKLMQRPGSYDKIEEKLDAKRLRDALDDIRDEPAETRRYSSATSSYEPTERDDSGSYPTESHGTRSFEDDALRTLRDTRSGGGRYEHAGRLNDDW</sequence>
<dbReference type="RefSeq" id="WP_345397073.1">
    <property type="nucleotide sequence ID" value="NZ_BAAAXS010000001.1"/>
</dbReference>
<evidence type="ECO:0000313" key="5">
    <source>
        <dbReference type="Proteomes" id="UP001589568"/>
    </source>
</evidence>
<evidence type="ECO:0000256" key="2">
    <source>
        <dbReference type="SAM" id="MobiDB-lite"/>
    </source>
</evidence>
<feature type="region of interest" description="Disordered" evidence="2">
    <location>
        <begin position="364"/>
        <end position="429"/>
    </location>
</feature>
<dbReference type="Proteomes" id="UP001589568">
    <property type="component" value="Unassembled WGS sequence"/>
</dbReference>
<accession>A0ABV5NFE2</accession>
<protein>
    <submittedName>
        <fullName evidence="4">DUF4407 domain-containing protein</fullName>
    </submittedName>
</protein>
<feature type="transmembrane region" description="Helical" evidence="3">
    <location>
        <begin position="90"/>
        <end position="113"/>
    </location>
</feature>
<dbReference type="InterPro" id="IPR025519">
    <property type="entry name" value="DUF4407"/>
</dbReference>
<feature type="transmembrane region" description="Helical" evidence="3">
    <location>
        <begin position="27"/>
        <end position="49"/>
    </location>
</feature>
<reference evidence="4 5" key="1">
    <citation type="submission" date="2024-09" db="EMBL/GenBank/DDBJ databases">
        <authorList>
            <person name="Sun Q."/>
            <person name="Mori K."/>
        </authorList>
    </citation>
    <scope>NUCLEOTIDE SEQUENCE [LARGE SCALE GENOMIC DNA]</scope>
    <source>
        <strain evidence="4 5">JCM 3324</strain>
    </source>
</reference>
<evidence type="ECO:0000256" key="3">
    <source>
        <dbReference type="SAM" id="Phobius"/>
    </source>
</evidence>
<comment type="caution">
    <text evidence="4">The sequence shown here is derived from an EMBL/GenBank/DDBJ whole genome shotgun (WGS) entry which is preliminary data.</text>
</comment>
<feature type="coiled-coil region" evidence="1">
    <location>
        <begin position="259"/>
        <end position="286"/>
    </location>
</feature>
<keyword evidence="1" id="KW-0175">Coiled coil</keyword>
<keyword evidence="5" id="KW-1185">Reference proteome</keyword>
<keyword evidence="3" id="KW-1133">Transmembrane helix</keyword>
<evidence type="ECO:0000313" key="4">
    <source>
        <dbReference type="EMBL" id="MFB9468519.1"/>
    </source>
</evidence>
<evidence type="ECO:0000256" key="1">
    <source>
        <dbReference type="SAM" id="Coils"/>
    </source>
</evidence>
<dbReference type="EMBL" id="JBHMCF010000003">
    <property type="protein sequence ID" value="MFB9468519.1"/>
    <property type="molecule type" value="Genomic_DNA"/>
</dbReference>
<gene>
    <name evidence="4" type="ORF">ACFFR3_03320</name>
</gene>
<keyword evidence="3" id="KW-0812">Transmembrane</keyword>
<keyword evidence="3" id="KW-0472">Membrane</keyword>
<proteinExistence type="predicted"/>
<feature type="compositionally biased region" description="Basic and acidic residues" evidence="2">
    <location>
        <begin position="396"/>
        <end position="429"/>
    </location>
</feature>
<feature type="transmembrane region" description="Helical" evidence="3">
    <location>
        <begin position="55"/>
        <end position="78"/>
    </location>
</feature>
<name>A0ABV5NFE2_9ACTN</name>
<organism evidence="4 5">
    <name type="scientific">Nonomuraea salmonea</name>
    <dbReference type="NCBI Taxonomy" id="46181"/>
    <lineage>
        <taxon>Bacteria</taxon>
        <taxon>Bacillati</taxon>
        <taxon>Actinomycetota</taxon>
        <taxon>Actinomycetes</taxon>
        <taxon>Streptosporangiales</taxon>
        <taxon>Streptosporangiaceae</taxon>
        <taxon>Nonomuraea</taxon>
    </lineage>
</organism>